<dbReference type="Proteomes" id="UP000243451">
    <property type="component" value="Unassembled WGS sequence"/>
</dbReference>
<dbReference type="SUPFAM" id="SSF53474">
    <property type="entry name" value="alpha/beta-Hydrolases"/>
    <property type="match status" value="1"/>
</dbReference>
<comment type="caution">
    <text evidence="3">The sequence shown here is derived from an EMBL/GenBank/DDBJ whole genome shotgun (WGS) entry which is preliminary data.</text>
</comment>
<sequence>MMNNLTLLPGWALSADNLRPLQQALQERLPSLTVQLAELPPRLQMSTLEPDLTALAEALPAGWLAGWSLGGMLAVQLQRRFPERFCGVITIASNACFAARDSWPQAMPVDTFKAFLGDAREHPERILKRFSLLVTQGSENARELSKQLQWSDADPLQRLNQLALLGVIDNRIPLQRCAQPVLHCLGGNDALVPAAVESDLQTLNDKAQVRVLPQASHALPLEAPLWLASEIAEWLEAQ</sequence>
<keyword evidence="1" id="KW-0378">Hydrolase</keyword>
<dbReference type="AlphaFoldDB" id="A0A2P4ETB6"/>
<dbReference type="GO" id="GO:0016787">
    <property type="term" value="F:hydrolase activity"/>
    <property type="evidence" value="ECO:0007669"/>
    <property type="project" value="UniProtKB-KW"/>
</dbReference>
<feature type="domain" description="AB hydrolase-1" evidence="2">
    <location>
        <begin position="7"/>
        <end position="228"/>
    </location>
</feature>
<accession>A0A2P4ETB6</accession>
<dbReference type="OrthoDB" id="9780744at2"/>
<dbReference type="GO" id="GO:0016020">
    <property type="term" value="C:membrane"/>
    <property type="evidence" value="ECO:0007669"/>
    <property type="project" value="TreeGrafter"/>
</dbReference>
<proteinExistence type="predicted"/>
<dbReference type="InterPro" id="IPR000073">
    <property type="entry name" value="AB_hydrolase_1"/>
</dbReference>
<dbReference type="Gene3D" id="3.40.50.1820">
    <property type="entry name" value="alpha/beta hydrolase"/>
    <property type="match status" value="1"/>
</dbReference>
<dbReference type="Pfam" id="PF12697">
    <property type="entry name" value="Abhydrolase_6"/>
    <property type="match status" value="1"/>
</dbReference>
<evidence type="ECO:0000256" key="1">
    <source>
        <dbReference type="ARBA" id="ARBA00022801"/>
    </source>
</evidence>
<evidence type="ECO:0000313" key="3">
    <source>
        <dbReference type="EMBL" id="POB02513.1"/>
    </source>
</evidence>
<dbReference type="InterPro" id="IPR029058">
    <property type="entry name" value="AB_hydrolase_fold"/>
</dbReference>
<dbReference type="EMBL" id="PPSK01000013">
    <property type="protein sequence ID" value="POB02513.1"/>
    <property type="molecule type" value="Genomic_DNA"/>
</dbReference>
<organism evidence="3 4">
    <name type="scientific">Halopseudomonas oceani</name>
    <dbReference type="NCBI Taxonomy" id="1708783"/>
    <lineage>
        <taxon>Bacteria</taxon>
        <taxon>Pseudomonadati</taxon>
        <taxon>Pseudomonadota</taxon>
        <taxon>Gammaproteobacteria</taxon>
        <taxon>Pseudomonadales</taxon>
        <taxon>Pseudomonadaceae</taxon>
        <taxon>Halopseudomonas</taxon>
    </lineage>
</organism>
<dbReference type="PANTHER" id="PTHR43798">
    <property type="entry name" value="MONOACYLGLYCEROL LIPASE"/>
    <property type="match status" value="1"/>
</dbReference>
<keyword evidence="4" id="KW-1185">Reference proteome</keyword>
<protein>
    <submittedName>
        <fullName evidence="3">Transporter</fullName>
    </submittedName>
</protein>
<dbReference type="InterPro" id="IPR050266">
    <property type="entry name" value="AB_hydrolase_sf"/>
</dbReference>
<evidence type="ECO:0000259" key="2">
    <source>
        <dbReference type="Pfam" id="PF12697"/>
    </source>
</evidence>
<dbReference type="PANTHER" id="PTHR43798:SF31">
    <property type="entry name" value="AB HYDROLASE SUPERFAMILY PROTEIN YCLE"/>
    <property type="match status" value="1"/>
</dbReference>
<evidence type="ECO:0000313" key="4">
    <source>
        <dbReference type="Proteomes" id="UP000243451"/>
    </source>
</evidence>
<reference evidence="3 4" key="1">
    <citation type="submission" date="2018-01" db="EMBL/GenBank/DDBJ databases">
        <title>Draft genome of the type strain Pseudomonas oceani DSM 100277 isolated from the deep water in Okinawa trough, northwestern Pacific Ocean.</title>
        <authorList>
            <person name="Gomila M."/>
            <person name="Mulet M."/>
            <person name="Garcia-Valdes E."/>
            <person name="Lalucat J."/>
        </authorList>
    </citation>
    <scope>NUCLEOTIDE SEQUENCE [LARGE SCALE GENOMIC DNA]</scope>
    <source>
        <strain evidence="3 4">DSM 100277</strain>
    </source>
</reference>
<name>A0A2P4ETB6_9GAMM</name>
<gene>
    <name evidence="3" type="ORF">C1949_13815</name>
</gene>